<protein>
    <submittedName>
        <fullName evidence="1">Uncharacterized protein</fullName>
    </submittedName>
</protein>
<evidence type="ECO:0000313" key="1">
    <source>
        <dbReference type="EMBL" id="MFC3978043.1"/>
    </source>
</evidence>
<evidence type="ECO:0000313" key="2">
    <source>
        <dbReference type="Proteomes" id="UP001595766"/>
    </source>
</evidence>
<name>A0ABV8ENZ5_9BACT</name>
<dbReference type="EMBL" id="JBHSAV010000092">
    <property type="protein sequence ID" value="MFC3978043.1"/>
    <property type="molecule type" value="Genomic_DNA"/>
</dbReference>
<dbReference type="Proteomes" id="UP001595766">
    <property type="component" value="Unassembled WGS sequence"/>
</dbReference>
<comment type="caution">
    <text evidence="1">The sequence shown here is derived from an EMBL/GenBank/DDBJ whole genome shotgun (WGS) entry which is preliminary data.</text>
</comment>
<gene>
    <name evidence="1" type="ORF">ACFOUP_16790</name>
</gene>
<accession>A0ABV8ENZ5</accession>
<reference evidence="2" key="1">
    <citation type="journal article" date="2019" name="Int. J. Syst. Evol. Microbiol.">
        <title>The Global Catalogue of Microorganisms (GCM) 10K type strain sequencing project: providing services to taxonomists for standard genome sequencing and annotation.</title>
        <authorList>
            <consortium name="The Broad Institute Genomics Platform"/>
            <consortium name="The Broad Institute Genome Sequencing Center for Infectious Disease"/>
            <person name="Wu L."/>
            <person name="Ma J."/>
        </authorList>
    </citation>
    <scope>NUCLEOTIDE SEQUENCE [LARGE SCALE GENOMIC DNA]</scope>
    <source>
        <strain evidence="2">CECT 8551</strain>
    </source>
</reference>
<proteinExistence type="predicted"/>
<sequence length="70" mass="7557">MVLKKEMASIGLIPIEANTAKGIQSKAVSKDTNSKYSKLVSNSQKTVFNSSIIDNFGQLFHIIIKGGSND</sequence>
<keyword evidence="2" id="KW-1185">Reference proteome</keyword>
<organism evidence="1 2">
    <name type="scientific">Belliella kenyensis</name>
    <dbReference type="NCBI Taxonomy" id="1472724"/>
    <lineage>
        <taxon>Bacteria</taxon>
        <taxon>Pseudomonadati</taxon>
        <taxon>Bacteroidota</taxon>
        <taxon>Cytophagia</taxon>
        <taxon>Cytophagales</taxon>
        <taxon>Cyclobacteriaceae</taxon>
        <taxon>Belliella</taxon>
    </lineage>
</organism>
<dbReference type="RefSeq" id="WP_241296173.1">
    <property type="nucleotide sequence ID" value="NZ_JAKZGR010000012.1"/>
</dbReference>